<dbReference type="EMBL" id="JARJCM010000058">
    <property type="protein sequence ID" value="KAJ7034328.1"/>
    <property type="molecule type" value="Genomic_DNA"/>
</dbReference>
<sequence>MSFCILSRHYPDIVKITQIIVRQSEAATPPIPSGRYRYPIARVPPEAAHQSVLGILRDATPVRCVAPRYGGQGGGCGGARLLRNTVLRAPRLSRTPITPPAPSLYTALAAYRACGLIEMAARGADDVPAYRVRARP</sequence>
<name>A0AAD6X0H9_9AGAR</name>
<comment type="caution">
    <text evidence="1">The sequence shown here is derived from an EMBL/GenBank/DDBJ whole genome shotgun (WGS) entry which is preliminary data.</text>
</comment>
<dbReference type="AlphaFoldDB" id="A0AAD6X0H9"/>
<dbReference type="Proteomes" id="UP001218188">
    <property type="component" value="Unassembled WGS sequence"/>
</dbReference>
<evidence type="ECO:0000313" key="2">
    <source>
        <dbReference type="Proteomes" id="UP001218188"/>
    </source>
</evidence>
<protein>
    <submittedName>
        <fullName evidence="1">Uncharacterized protein</fullName>
    </submittedName>
</protein>
<organism evidence="1 2">
    <name type="scientific">Mycena alexandri</name>
    <dbReference type="NCBI Taxonomy" id="1745969"/>
    <lineage>
        <taxon>Eukaryota</taxon>
        <taxon>Fungi</taxon>
        <taxon>Dikarya</taxon>
        <taxon>Basidiomycota</taxon>
        <taxon>Agaricomycotina</taxon>
        <taxon>Agaricomycetes</taxon>
        <taxon>Agaricomycetidae</taxon>
        <taxon>Agaricales</taxon>
        <taxon>Marasmiineae</taxon>
        <taxon>Mycenaceae</taxon>
        <taxon>Mycena</taxon>
    </lineage>
</organism>
<gene>
    <name evidence="1" type="ORF">C8F04DRAFT_1395566</name>
</gene>
<evidence type="ECO:0000313" key="1">
    <source>
        <dbReference type="EMBL" id="KAJ7034328.1"/>
    </source>
</evidence>
<reference evidence="1" key="1">
    <citation type="submission" date="2023-03" db="EMBL/GenBank/DDBJ databases">
        <title>Massive genome expansion in bonnet fungi (Mycena s.s.) driven by repeated elements and novel gene families across ecological guilds.</title>
        <authorList>
            <consortium name="Lawrence Berkeley National Laboratory"/>
            <person name="Harder C.B."/>
            <person name="Miyauchi S."/>
            <person name="Viragh M."/>
            <person name="Kuo A."/>
            <person name="Thoen E."/>
            <person name="Andreopoulos B."/>
            <person name="Lu D."/>
            <person name="Skrede I."/>
            <person name="Drula E."/>
            <person name="Henrissat B."/>
            <person name="Morin E."/>
            <person name="Kohler A."/>
            <person name="Barry K."/>
            <person name="LaButti K."/>
            <person name="Morin E."/>
            <person name="Salamov A."/>
            <person name="Lipzen A."/>
            <person name="Mereny Z."/>
            <person name="Hegedus B."/>
            <person name="Baldrian P."/>
            <person name="Stursova M."/>
            <person name="Weitz H."/>
            <person name="Taylor A."/>
            <person name="Grigoriev I.V."/>
            <person name="Nagy L.G."/>
            <person name="Martin F."/>
            <person name="Kauserud H."/>
        </authorList>
    </citation>
    <scope>NUCLEOTIDE SEQUENCE</scope>
    <source>
        <strain evidence="1">CBHHK200</strain>
    </source>
</reference>
<proteinExistence type="predicted"/>
<accession>A0AAD6X0H9</accession>
<keyword evidence="2" id="KW-1185">Reference proteome</keyword>